<proteinExistence type="predicted"/>
<sequence length="39" mass="4295">MEKAGIDASAEGIHRLLWVMNPAKLDAYAQSRTRGHGRS</sequence>
<comment type="caution">
    <text evidence="1">The sequence shown here is derived from an EMBL/GenBank/DDBJ whole genome shotgun (WGS) entry which is preliminary data.</text>
</comment>
<gene>
    <name evidence="1" type="ORF">FHU36_006835</name>
</gene>
<keyword evidence="2" id="KW-1185">Reference proteome</keyword>
<reference evidence="1 2" key="1">
    <citation type="submission" date="2020-08" db="EMBL/GenBank/DDBJ databases">
        <title>Sequencing the genomes of 1000 actinobacteria strains.</title>
        <authorList>
            <person name="Klenk H.-P."/>
        </authorList>
    </citation>
    <scope>NUCLEOTIDE SEQUENCE [LARGE SCALE GENOMIC DNA]</scope>
    <source>
        <strain evidence="1 2">DSM 45913</strain>
    </source>
</reference>
<dbReference type="AlphaFoldDB" id="A0A7X0C823"/>
<dbReference type="Proteomes" id="UP000583800">
    <property type="component" value="Unassembled WGS sequence"/>
</dbReference>
<organism evidence="1 2">
    <name type="scientific">Nonomuraea muscovyensis</name>
    <dbReference type="NCBI Taxonomy" id="1124761"/>
    <lineage>
        <taxon>Bacteria</taxon>
        <taxon>Bacillati</taxon>
        <taxon>Actinomycetota</taxon>
        <taxon>Actinomycetes</taxon>
        <taxon>Streptosporangiales</taxon>
        <taxon>Streptosporangiaceae</taxon>
        <taxon>Nonomuraea</taxon>
    </lineage>
</organism>
<protein>
    <submittedName>
        <fullName evidence="1">Uncharacterized protein</fullName>
    </submittedName>
</protein>
<evidence type="ECO:0000313" key="1">
    <source>
        <dbReference type="EMBL" id="MBB6350263.1"/>
    </source>
</evidence>
<evidence type="ECO:0000313" key="2">
    <source>
        <dbReference type="Proteomes" id="UP000583800"/>
    </source>
</evidence>
<name>A0A7X0C823_9ACTN</name>
<accession>A0A7X0C823</accession>
<dbReference type="EMBL" id="JACHJB010000003">
    <property type="protein sequence ID" value="MBB6350263.1"/>
    <property type="molecule type" value="Genomic_DNA"/>
</dbReference>